<gene>
    <name evidence="11" type="ORF">AnigIFM63604_003656</name>
    <name evidence="12" type="ORF">CAN33_0014205</name>
</gene>
<dbReference type="Pfam" id="PF00118">
    <property type="entry name" value="Cpn60_TCP1"/>
    <property type="match status" value="1"/>
</dbReference>
<dbReference type="eggNOG" id="KOG0360">
    <property type="taxonomic scope" value="Eukaryota"/>
</dbReference>
<evidence type="ECO:0000256" key="10">
    <source>
        <dbReference type="RuleBase" id="RU004187"/>
    </source>
</evidence>
<evidence type="ECO:0000256" key="2">
    <source>
        <dbReference type="ARBA" id="ARBA00008020"/>
    </source>
</evidence>
<dbReference type="EMBL" id="BRPB01000002">
    <property type="protein sequence ID" value="GLA45216.1"/>
    <property type="molecule type" value="Genomic_DNA"/>
</dbReference>
<dbReference type="Proteomes" id="UP001144191">
    <property type="component" value="Unassembled WGS sequence"/>
</dbReference>
<keyword evidence="5" id="KW-0963">Cytoplasm</keyword>
<name>A0A254UII4_ASPNG</name>
<comment type="subcellular location">
    <subcellularLocation>
        <location evidence="1">Cytoplasm</location>
    </subcellularLocation>
</comment>
<dbReference type="Proteomes" id="UP000197666">
    <property type="component" value="Unassembled WGS sequence"/>
</dbReference>
<reference evidence="13" key="1">
    <citation type="submission" date="2018-10" db="EMBL/GenBank/DDBJ databases">
        <title>FDA dAtabase for Regulatory Grade micrObial Sequences (FDA-ARGOS): Supporting development and validation of Infectious Disease Dx tests.</title>
        <authorList>
            <person name="Kerrigan L."/>
            <person name="Tallon L."/>
            <person name="Sadzewicz L."/>
            <person name="Sengamalay N."/>
            <person name="Ott S."/>
            <person name="Godinez A."/>
            <person name="Nagaraj S."/>
            <person name="Vavikolanu K."/>
            <person name="Nadendla S."/>
            <person name="George J."/>
            <person name="Sichtig H."/>
        </authorList>
    </citation>
    <scope>NUCLEOTIDE SEQUENCE [LARGE SCALE GENOMIC DNA]</scope>
    <source>
        <strain evidence="13">FDAARGOS_311</strain>
    </source>
</reference>
<dbReference type="EMBL" id="NKJJ02000009">
    <property type="protein sequence ID" value="TPR03290.1"/>
    <property type="molecule type" value="Genomic_DNA"/>
</dbReference>
<dbReference type="VEuPathDB" id="FungiDB:M747DRAFT_294401"/>
<dbReference type="PRINTS" id="PR00304">
    <property type="entry name" value="TCOMPLEXTCP1"/>
</dbReference>
<dbReference type="VEuPathDB" id="FungiDB:ASPNIDRAFT2_1015572"/>
<dbReference type="InterPro" id="IPR012715">
    <property type="entry name" value="Chap_CCT_alpha"/>
</dbReference>
<accession>A0A254UII4</accession>
<evidence type="ECO:0000313" key="11">
    <source>
        <dbReference type="EMBL" id="GLA45216.1"/>
    </source>
</evidence>
<dbReference type="InterPro" id="IPR053374">
    <property type="entry name" value="TCP-1_chaperonin"/>
</dbReference>
<dbReference type="PROSITE" id="PS00750">
    <property type="entry name" value="TCP1_1"/>
    <property type="match status" value="1"/>
</dbReference>
<dbReference type="GO" id="GO:0140662">
    <property type="term" value="F:ATP-dependent protein folding chaperone"/>
    <property type="evidence" value="ECO:0007669"/>
    <property type="project" value="InterPro"/>
</dbReference>
<dbReference type="SUPFAM" id="SSF54849">
    <property type="entry name" value="GroEL-intermediate domain like"/>
    <property type="match status" value="1"/>
</dbReference>
<keyword evidence="8 10" id="KW-0143">Chaperone</keyword>
<dbReference type="PANTHER" id="PTHR11353">
    <property type="entry name" value="CHAPERONIN"/>
    <property type="match status" value="1"/>
</dbReference>
<dbReference type="VEuPathDB" id="FungiDB:An15g06370"/>
<protein>
    <recommendedName>
        <fullName evidence="4">T-complex protein 1 subunit alpha</fullName>
    </recommendedName>
    <alternativeName>
        <fullName evidence="9">CCT-alpha</fullName>
    </alternativeName>
</protein>
<dbReference type="AlphaFoldDB" id="A0A254UII4"/>
<dbReference type="PROSITE" id="PS00751">
    <property type="entry name" value="TCP1_2"/>
    <property type="match status" value="1"/>
</dbReference>
<keyword evidence="6 10" id="KW-0547">Nucleotide-binding</keyword>
<evidence type="ECO:0000313" key="13">
    <source>
        <dbReference type="Proteomes" id="UP000197666"/>
    </source>
</evidence>
<dbReference type="OrthoDB" id="10248520at2759"/>
<dbReference type="PROSITE" id="PS00995">
    <property type="entry name" value="TCP1_3"/>
    <property type="match status" value="1"/>
</dbReference>
<dbReference type="SUPFAM" id="SSF48592">
    <property type="entry name" value="GroEL equatorial domain-like"/>
    <property type="match status" value="1"/>
</dbReference>
<dbReference type="Gene3D" id="3.50.7.10">
    <property type="entry name" value="GroEL"/>
    <property type="match status" value="1"/>
</dbReference>
<dbReference type="SUPFAM" id="SSF52029">
    <property type="entry name" value="GroEL apical domain-like"/>
    <property type="match status" value="1"/>
</dbReference>
<evidence type="ECO:0000256" key="6">
    <source>
        <dbReference type="ARBA" id="ARBA00022741"/>
    </source>
</evidence>
<reference evidence="12" key="2">
    <citation type="submission" date="2019-02" db="EMBL/GenBank/DDBJ databases">
        <title>FDA dAtabase for Regulatory Grade micrObial Sequences (FDA-ARGOS): Supporting development and validation of Infectious Disease Dx tests.</title>
        <authorList>
            <person name="Kerrigan L."/>
            <person name="Tallon L.J."/>
            <person name="Sadzewicz L."/>
            <person name="Sengamalay N."/>
            <person name="Ott S."/>
            <person name="Godinez A."/>
            <person name="Nagaraj S."/>
            <person name="Vavikolanu K."/>
            <person name="Vyas G."/>
            <person name="Nadendla S."/>
            <person name="Aluvathingal J."/>
            <person name="Sichtig H."/>
        </authorList>
    </citation>
    <scope>NUCLEOTIDE SEQUENCE</scope>
    <source>
        <strain evidence="12">FDAARGOS_311</strain>
    </source>
</reference>
<dbReference type="InterPro" id="IPR027409">
    <property type="entry name" value="GroEL-like_apical_dom_sf"/>
</dbReference>
<dbReference type="FunFam" id="3.50.7.10:FF:000009">
    <property type="entry name" value="T-complex protein 1 subunit alpha"/>
    <property type="match status" value="1"/>
</dbReference>
<proteinExistence type="inferred from homology"/>
<comment type="subunit">
    <text evidence="3">Heterooligomeric complex of about 850 to 900 kDa that forms two stacked rings, 12 to 16 nm in diameter.</text>
</comment>
<dbReference type="InterPro" id="IPR017998">
    <property type="entry name" value="Chaperone_TCP-1"/>
</dbReference>
<dbReference type="InterPro" id="IPR002194">
    <property type="entry name" value="Chaperonin_TCP-1_CS"/>
</dbReference>
<evidence type="ECO:0000256" key="5">
    <source>
        <dbReference type="ARBA" id="ARBA00022490"/>
    </source>
</evidence>
<comment type="similarity">
    <text evidence="2 10">Belongs to the TCP-1 chaperonin family.</text>
</comment>
<dbReference type="GO" id="GO:0016887">
    <property type="term" value="F:ATP hydrolysis activity"/>
    <property type="evidence" value="ECO:0007669"/>
    <property type="project" value="InterPro"/>
</dbReference>
<evidence type="ECO:0000256" key="7">
    <source>
        <dbReference type="ARBA" id="ARBA00022840"/>
    </source>
</evidence>
<dbReference type="VEuPathDB" id="FungiDB:ATCC64974_27870"/>
<reference evidence="11" key="3">
    <citation type="submission" date="2022-07" db="EMBL/GenBank/DDBJ databases">
        <title>Taxonomy of Aspergillus series Nigri: significant species reduction supported by multi-species coalescent approaches.</title>
        <authorList>
            <person name="Bian C."/>
            <person name="Kusuya Y."/>
            <person name="Sklenar F."/>
            <person name="D'hooge E."/>
            <person name="Yaguchi T."/>
            <person name="Takahashi H."/>
            <person name="Hubka V."/>
        </authorList>
    </citation>
    <scope>NUCLEOTIDE SEQUENCE</scope>
    <source>
        <strain evidence="11">IFM 63604</strain>
    </source>
</reference>
<dbReference type="NCBIfam" id="NF041082">
    <property type="entry name" value="thermosome_alpha"/>
    <property type="match status" value="1"/>
</dbReference>
<dbReference type="Gene3D" id="1.10.560.10">
    <property type="entry name" value="GroEL-like equatorial domain"/>
    <property type="match status" value="1"/>
</dbReference>
<evidence type="ECO:0000256" key="4">
    <source>
        <dbReference type="ARBA" id="ARBA00014424"/>
    </source>
</evidence>
<dbReference type="FunFam" id="1.10.560.10:FF:000070">
    <property type="entry name" value="Uncharacterized protein"/>
    <property type="match status" value="1"/>
</dbReference>
<dbReference type="InterPro" id="IPR027410">
    <property type="entry name" value="TCP-1-like_intermed_sf"/>
</dbReference>
<dbReference type="Gene3D" id="3.30.260.10">
    <property type="entry name" value="TCP-1-like chaperonin intermediate domain"/>
    <property type="match status" value="1"/>
</dbReference>
<evidence type="ECO:0000256" key="9">
    <source>
        <dbReference type="ARBA" id="ARBA00030049"/>
    </source>
</evidence>
<evidence type="ECO:0000256" key="1">
    <source>
        <dbReference type="ARBA" id="ARBA00004496"/>
    </source>
</evidence>
<dbReference type="NCBIfam" id="NF041083">
    <property type="entry name" value="thermosome_beta"/>
    <property type="match status" value="1"/>
</dbReference>
<dbReference type="GO" id="GO:0051082">
    <property type="term" value="F:unfolded protein binding"/>
    <property type="evidence" value="ECO:0007669"/>
    <property type="project" value="InterPro"/>
</dbReference>
<comment type="caution">
    <text evidence="12">The sequence shown here is derived from an EMBL/GenBank/DDBJ whole genome shotgun (WGS) entry which is preliminary data.</text>
</comment>
<evidence type="ECO:0000256" key="8">
    <source>
        <dbReference type="ARBA" id="ARBA00023186"/>
    </source>
</evidence>
<dbReference type="NCBIfam" id="TIGR02340">
    <property type="entry name" value="chap_CCT_alpha"/>
    <property type="match status" value="1"/>
</dbReference>
<dbReference type="GO" id="GO:0005524">
    <property type="term" value="F:ATP binding"/>
    <property type="evidence" value="ECO:0007669"/>
    <property type="project" value="UniProtKB-KW"/>
</dbReference>
<dbReference type="GO" id="GO:0005832">
    <property type="term" value="C:chaperonin-containing T-complex"/>
    <property type="evidence" value="ECO:0007669"/>
    <property type="project" value="UniProtKB-ARBA"/>
</dbReference>
<dbReference type="InterPro" id="IPR054827">
    <property type="entry name" value="thermosome_alpha"/>
</dbReference>
<dbReference type="InterPro" id="IPR002423">
    <property type="entry name" value="Cpn60/GroEL/TCP-1"/>
</dbReference>
<evidence type="ECO:0000256" key="3">
    <source>
        <dbReference type="ARBA" id="ARBA00011531"/>
    </source>
</evidence>
<organism evidence="12 13">
    <name type="scientific">Aspergillus niger</name>
    <dbReference type="NCBI Taxonomy" id="5061"/>
    <lineage>
        <taxon>Eukaryota</taxon>
        <taxon>Fungi</taxon>
        <taxon>Dikarya</taxon>
        <taxon>Ascomycota</taxon>
        <taxon>Pezizomycotina</taxon>
        <taxon>Eurotiomycetes</taxon>
        <taxon>Eurotiomycetidae</taxon>
        <taxon>Eurotiales</taxon>
        <taxon>Aspergillaceae</taxon>
        <taxon>Aspergillus</taxon>
        <taxon>Aspergillus subgen. Circumdati</taxon>
    </lineage>
</organism>
<dbReference type="InterPro" id="IPR027413">
    <property type="entry name" value="GROEL-like_equatorial_sf"/>
</dbReference>
<keyword evidence="7 10" id="KW-0067">ATP-binding</keyword>
<evidence type="ECO:0000313" key="12">
    <source>
        <dbReference type="EMBL" id="TPR03290.1"/>
    </source>
</evidence>
<dbReference type="CDD" id="cd03335">
    <property type="entry name" value="TCP1_alpha"/>
    <property type="match status" value="1"/>
</dbReference>
<sequence length="566" mass="61784">MAGIFEQPRNADTLFLGGQKITGADVREQNVLATQAIANVVKSSFGPSGLDKMMVDDIGDVTVTNDGATILSLLDIEHPAGKILVDLAQQQDKEVGDGTTSVVLIAAELLRRANELMKNRIHPTTIINGYRLALREAVKYMNENITTKVETLGKDSLVNIAKTSMSSKIIGSDADFYANMVVDAMQQVKTTNQKNEVKYPVKAVNLLKAHGKSGRESILVNGYALNCTVASQAMKTRITDAKIACLDMNLQKERMKLGVQITVDDPDQLEKIRERESGIVLERVEMILKSGANVVFTTKGIDDMVLKLFVEKGAMAVRRCKKEDLRRIAKATGATLVSTLSDLNGDEKFEASYLGHAEEVVQERISDDECILVKGTKVHTSASIILRGPNDFSLDEMERSVHDSLCAVKRTLESGSIVPGGGAVETALHIYLEEFAVTVGSREQLAIGEFAQSLLTVPKTLAVNAAKDSSELVAQLRVRHALSQRVQEGDANEEEKAIAKKKTYRNYGLDLTKGRVHDSLKAGVLEPSMGKIKQLKSAVEACIAIMRIDTMIKLDPERQEDDGHGH</sequence>